<name>A0A914X8X7_9BILA</name>
<keyword evidence="1" id="KW-0732">Signal</keyword>
<keyword evidence="2" id="KW-1185">Reference proteome</keyword>
<dbReference type="WBParaSite" id="PSAMB.scaffold7278size7907.g29857.t1">
    <property type="protein sequence ID" value="PSAMB.scaffold7278size7907.g29857.t1"/>
    <property type="gene ID" value="PSAMB.scaffold7278size7907.g29857"/>
</dbReference>
<dbReference type="AlphaFoldDB" id="A0A914X8X7"/>
<reference evidence="3" key="1">
    <citation type="submission" date="2022-11" db="UniProtKB">
        <authorList>
            <consortium name="WormBaseParasite"/>
        </authorList>
    </citation>
    <scope>IDENTIFICATION</scope>
</reference>
<accession>A0A914X8X7</accession>
<feature type="signal peptide" evidence="1">
    <location>
        <begin position="1"/>
        <end position="22"/>
    </location>
</feature>
<proteinExistence type="predicted"/>
<organism evidence="2 3">
    <name type="scientific">Plectus sambesii</name>
    <dbReference type="NCBI Taxonomy" id="2011161"/>
    <lineage>
        <taxon>Eukaryota</taxon>
        <taxon>Metazoa</taxon>
        <taxon>Ecdysozoa</taxon>
        <taxon>Nematoda</taxon>
        <taxon>Chromadorea</taxon>
        <taxon>Plectida</taxon>
        <taxon>Plectina</taxon>
        <taxon>Plectoidea</taxon>
        <taxon>Plectidae</taxon>
        <taxon>Plectus</taxon>
    </lineage>
</organism>
<evidence type="ECO:0000313" key="3">
    <source>
        <dbReference type="WBParaSite" id="PSAMB.scaffold7278size7907.g29857.t1"/>
    </source>
</evidence>
<dbReference type="Proteomes" id="UP000887566">
    <property type="component" value="Unplaced"/>
</dbReference>
<evidence type="ECO:0000313" key="2">
    <source>
        <dbReference type="Proteomes" id="UP000887566"/>
    </source>
</evidence>
<evidence type="ECO:0000256" key="1">
    <source>
        <dbReference type="SAM" id="SignalP"/>
    </source>
</evidence>
<sequence>MLFFSLCTVVCAVFFILPSIRACARTSSVPDTTATIVTTTTTTYLCPAISDIQLSKRFLDLAGTANRPYQMGTLTLEPALAPASGYIATCDCNPTPYDTCELVLGTNVANTYLVRNQAVYEVNEAVDSSPLTSTLITCNADGSVSAERTADSTGGTFSQILCWSF</sequence>
<feature type="chain" id="PRO_5038031389" evidence="1">
    <location>
        <begin position="23"/>
        <end position="165"/>
    </location>
</feature>
<protein>
    <submittedName>
        <fullName evidence="3">Uncharacterized protein</fullName>
    </submittedName>
</protein>